<dbReference type="InterPro" id="IPR036047">
    <property type="entry name" value="F-box-like_dom_sf"/>
</dbReference>
<sequence>MSSSATTAGTGAGITEVHPDIIQTHILTRLDGPTLASASCASSRLHDLCIEENLWKRICNDNWPATADPSVQQIISTFPAGHRSFYSDSFPALPDPKRHPGQRRRPESSGEMIGKIETRELVSAVDIHYGDQLLYSKVVTTEASSGWFMCSPFRIDLLDPKEIVPTSVKLDVEGEEEKTMKSVEENMRLSWILIDPVKKRAVNMSSIRPVEVRRHWLTGEIQVRYSTVMACAANTAGSSAGGFVNCKIMVTCGAGKESGDLQVKEVSMQVEDMEGKIISGKDSLVILQEGMDGKRRKVEVGEEKRMYELFLESRREWRERKQSRERRLDMVCIATGVSIFMAFWIFVLFR</sequence>
<feature type="domain" description="F-box" evidence="3">
    <location>
        <begin position="19"/>
        <end position="60"/>
    </location>
</feature>
<dbReference type="PANTHER" id="PTHR33736:SF18">
    <property type="entry name" value="F-BOX DOMAIN-CONTAINING PROTEIN"/>
    <property type="match status" value="1"/>
</dbReference>
<reference evidence="4" key="1">
    <citation type="submission" date="2023-03" db="EMBL/GenBank/DDBJ databases">
        <authorList>
            <person name="Julca I."/>
        </authorList>
    </citation>
    <scope>NUCLEOTIDE SEQUENCE</scope>
</reference>
<dbReference type="InterPro" id="IPR001810">
    <property type="entry name" value="F-box_dom"/>
</dbReference>
<proteinExistence type="predicted"/>
<evidence type="ECO:0000259" key="3">
    <source>
        <dbReference type="Pfam" id="PF12937"/>
    </source>
</evidence>
<dbReference type="EMBL" id="OX459122">
    <property type="protein sequence ID" value="CAI9105695.1"/>
    <property type="molecule type" value="Genomic_DNA"/>
</dbReference>
<feature type="region of interest" description="Disordered" evidence="1">
    <location>
        <begin position="89"/>
        <end position="111"/>
    </location>
</feature>
<evidence type="ECO:0000256" key="2">
    <source>
        <dbReference type="SAM" id="Phobius"/>
    </source>
</evidence>
<dbReference type="Proteomes" id="UP001161247">
    <property type="component" value="Chromosome 5"/>
</dbReference>
<gene>
    <name evidence="4" type="ORF">OLC1_LOCUS14338</name>
</gene>
<dbReference type="InterPro" id="IPR045283">
    <property type="entry name" value="AT3G44326-like"/>
</dbReference>
<feature type="transmembrane region" description="Helical" evidence="2">
    <location>
        <begin position="328"/>
        <end position="349"/>
    </location>
</feature>
<accession>A0AAV1DD42</accession>
<evidence type="ECO:0000256" key="1">
    <source>
        <dbReference type="SAM" id="MobiDB-lite"/>
    </source>
</evidence>
<protein>
    <submittedName>
        <fullName evidence="4">OLC1v1004678C1</fullName>
    </submittedName>
</protein>
<dbReference type="SUPFAM" id="SSF81383">
    <property type="entry name" value="F-box domain"/>
    <property type="match status" value="1"/>
</dbReference>
<organism evidence="4 5">
    <name type="scientific">Oldenlandia corymbosa var. corymbosa</name>
    <dbReference type="NCBI Taxonomy" id="529605"/>
    <lineage>
        <taxon>Eukaryota</taxon>
        <taxon>Viridiplantae</taxon>
        <taxon>Streptophyta</taxon>
        <taxon>Embryophyta</taxon>
        <taxon>Tracheophyta</taxon>
        <taxon>Spermatophyta</taxon>
        <taxon>Magnoliopsida</taxon>
        <taxon>eudicotyledons</taxon>
        <taxon>Gunneridae</taxon>
        <taxon>Pentapetalae</taxon>
        <taxon>asterids</taxon>
        <taxon>lamiids</taxon>
        <taxon>Gentianales</taxon>
        <taxon>Rubiaceae</taxon>
        <taxon>Rubioideae</taxon>
        <taxon>Spermacoceae</taxon>
        <taxon>Hedyotis-Oldenlandia complex</taxon>
        <taxon>Oldenlandia</taxon>
    </lineage>
</organism>
<keyword evidence="2" id="KW-0812">Transmembrane</keyword>
<keyword evidence="2" id="KW-0472">Membrane</keyword>
<keyword evidence="5" id="KW-1185">Reference proteome</keyword>
<dbReference type="AlphaFoldDB" id="A0AAV1DD42"/>
<evidence type="ECO:0000313" key="4">
    <source>
        <dbReference type="EMBL" id="CAI9105695.1"/>
    </source>
</evidence>
<name>A0AAV1DD42_OLDCO</name>
<keyword evidence="2" id="KW-1133">Transmembrane helix</keyword>
<dbReference type="Pfam" id="PF12937">
    <property type="entry name" value="F-box-like"/>
    <property type="match status" value="1"/>
</dbReference>
<evidence type="ECO:0000313" key="5">
    <source>
        <dbReference type="Proteomes" id="UP001161247"/>
    </source>
</evidence>
<dbReference type="Gene3D" id="1.20.1280.50">
    <property type="match status" value="1"/>
</dbReference>
<dbReference type="PANTHER" id="PTHR33736">
    <property type="entry name" value="F-BOX PROTEIN-RELATED"/>
    <property type="match status" value="1"/>
</dbReference>